<accession>A0A6A6YII1</accession>
<evidence type="ECO:0000313" key="3">
    <source>
        <dbReference type="RefSeq" id="XP_033575620.1"/>
    </source>
</evidence>
<proteinExistence type="predicted"/>
<reference evidence="3" key="2">
    <citation type="submission" date="2020-04" db="EMBL/GenBank/DDBJ databases">
        <authorList>
            <consortium name="NCBI Genome Project"/>
        </authorList>
    </citation>
    <scope>NUCLEOTIDE SEQUENCE</scope>
    <source>
        <strain evidence="3">CBS 304.34</strain>
    </source>
</reference>
<evidence type="ECO:0000313" key="2">
    <source>
        <dbReference type="Proteomes" id="UP000504636"/>
    </source>
</evidence>
<sequence length="171" mass="19810">MARGLIPFRGIKPPARCARRLFQGKSSSFGREGNEEVKKWKYKMSCWFLKSDSETDDGVGVDEQRRPTGQRVEEVFKGHHRRCHGTWRRWRRWSEFDQHNSSCSNHGLWAQERTARPQTHGEGACSSSTDDDALHLLYPNNVITDSSQRRHVSVYKPSVSNFSETMPRGWS</sequence>
<reference evidence="3" key="3">
    <citation type="submission" date="2025-04" db="UniProtKB">
        <authorList>
            <consortium name="RefSeq"/>
        </authorList>
    </citation>
    <scope>IDENTIFICATION</scope>
    <source>
        <strain evidence="3">CBS 304.34</strain>
    </source>
</reference>
<organism evidence="1">
    <name type="scientific">Mytilinidion resinicola</name>
    <dbReference type="NCBI Taxonomy" id="574789"/>
    <lineage>
        <taxon>Eukaryota</taxon>
        <taxon>Fungi</taxon>
        <taxon>Dikarya</taxon>
        <taxon>Ascomycota</taxon>
        <taxon>Pezizomycotina</taxon>
        <taxon>Dothideomycetes</taxon>
        <taxon>Pleosporomycetidae</taxon>
        <taxon>Mytilinidiales</taxon>
        <taxon>Mytilinidiaceae</taxon>
        <taxon>Mytilinidion</taxon>
    </lineage>
</organism>
<dbReference type="AlphaFoldDB" id="A0A6A6YII1"/>
<name>A0A6A6YII1_9PEZI</name>
<dbReference type="RefSeq" id="XP_033575620.1">
    <property type="nucleotide sequence ID" value="XM_033728757.1"/>
</dbReference>
<keyword evidence="2" id="KW-1185">Reference proteome</keyword>
<dbReference type="Proteomes" id="UP000504636">
    <property type="component" value="Unplaced"/>
</dbReference>
<evidence type="ECO:0000313" key="1">
    <source>
        <dbReference type="EMBL" id="KAF2808656.1"/>
    </source>
</evidence>
<gene>
    <name evidence="1 3" type="ORF">BDZ99DRAFT_60335</name>
</gene>
<reference evidence="1 3" key="1">
    <citation type="journal article" date="2020" name="Stud. Mycol.">
        <title>101 Dothideomycetes genomes: a test case for predicting lifestyles and emergence of pathogens.</title>
        <authorList>
            <person name="Haridas S."/>
            <person name="Albert R."/>
            <person name="Binder M."/>
            <person name="Bloem J."/>
            <person name="Labutti K."/>
            <person name="Salamov A."/>
            <person name="Andreopoulos B."/>
            <person name="Baker S."/>
            <person name="Barry K."/>
            <person name="Bills G."/>
            <person name="Bluhm B."/>
            <person name="Cannon C."/>
            <person name="Castanera R."/>
            <person name="Culley D."/>
            <person name="Daum C."/>
            <person name="Ezra D."/>
            <person name="Gonzalez J."/>
            <person name="Henrissat B."/>
            <person name="Kuo A."/>
            <person name="Liang C."/>
            <person name="Lipzen A."/>
            <person name="Lutzoni F."/>
            <person name="Magnuson J."/>
            <person name="Mondo S."/>
            <person name="Nolan M."/>
            <person name="Ohm R."/>
            <person name="Pangilinan J."/>
            <person name="Park H.-J."/>
            <person name="Ramirez L."/>
            <person name="Alfaro M."/>
            <person name="Sun H."/>
            <person name="Tritt A."/>
            <person name="Yoshinaga Y."/>
            <person name="Zwiers L.-H."/>
            <person name="Turgeon B."/>
            <person name="Goodwin S."/>
            <person name="Spatafora J."/>
            <person name="Crous P."/>
            <person name="Grigoriev I."/>
        </authorList>
    </citation>
    <scope>NUCLEOTIDE SEQUENCE</scope>
    <source>
        <strain evidence="1 3">CBS 304.34</strain>
    </source>
</reference>
<dbReference type="EMBL" id="MU003703">
    <property type="protein sequence ID" value="KAF2808656.1"/>
    <property type="molecule type" value="Genomic_DNA"/>
</dbReference>
<protein>
    <submittedName>
        <fullName evidence="1 3">Uncharacterized protein</fullName>
    </submittedName>
</protein>
<dbReference type="GeneID" id="54469650"/>